<feature type="region of interest" description="Disordered" evidence="3">
    <location>
        <begin position="636"/>
        <end position="704"/>
    </location>
</feature>
<dbReference type="GO" id="GO:0061499">
    <property type="term" value="C:outer plaque of mitotic spindle pole body"/>
    <property type="evidence" value="ECO:0007669"/>
    <property type="project" value="TreeGrafter"/>
</dbReference>
<feature type="compositionally biased region" description="Low complexity" evidence="3">
    <location>
        <begin position="789"/>
        <end position="820"/>
    </location>
</feature>
<feature type="compositionally biased region" description="Acidic residues" evidence="3">
    <location>
        <begin position="582"/>
        <end position="593"/>
    </location>
</feature>
<comment type="caution">
    <text evidence="4">The sequence shown here is derived from an EMBL/GenBank/DDBJ whole genome shotgun (WGS) entry which is preliminary data.</text>
</comment>
<evidence type="ECO:0000256" key="1">
    <source>
        <dbReference type="ARBA" id="ARBA00022614"/>
    </source>
</evidence>
<feature type="compositionally biased region" description="Polar residues" evidence="3">
    <location>
        <begin position="338"/>
        <end position="349"/>
    </location>
</feature>
<feature type="region of interest" description="Disordered" evidence="3">
    <location>
        <begin position="719"/>
        <end position="827"/>
    </location>
</feature>
<name>A0AAD7MI91_9AGAR</name>
<dbReference type="PANTHER" id="PTHR47566">
    <property type="match status" value="1"/>
</dbReference>
<feature type="compositionally biased region" description="Polar residues" evidence="3">
    <location>
        <begin position="165"/>
        <end position="181"/>
    </location>
</feature>
<dbReference type="Gene3D" id="3.80.10.10">
    <property type="entry name" value="Ribonuclease Inhibitor"/>
    <property type="match status" value="2"/>
</dbReference>
<dbReference type="InterPro" id="IPR052574">
    <property type="entry name" value="CDIRP"/>
</dbReference>
<keyword evidence="1" id="KW-0433">Leucine-rich repeat</keyword>
<sequence length="1304" mass="140894">MNETPIPPAWQTEELQDEWVDLDSGDTSDEDPNNLTYGTRSISLTVPLPSHIHTNSDLENDNSNSPSSFHAVGTFLVREDIPNGPVLPKTPGRARTGIKDFFSPLPLERMFEPPTPPIAPMPIPPAEPESQSDEILETDLPNMVSFHGRKASLACQFTFAAPRPSSLNTERATSSYPQAQSTPTPPFAPNTAAPTTDPRLRLFQFQYDTFTREHLSALADSIAVNTPSGAGTRSDGRLSTVSEASFSHLRSTKRVKLSPPSDYGEGAGARASISRPKIYGKAYVGESLSLMEKIKQARDFSTISTVASGNNDSPGSGDGNDDNGNKNDRFSAYEQLRRSSLLSVPTNTDNNPSSSGTMTSNSSAPYSSSTYRQQAAALMAQIKSDMKGNKRIFSGDTHLDDEMSFAHLVPTIAIHPYDKENQRETPRHHRRASSTGSARLRASPRRPHRPLEPTSEADGELAEDMSKLSLGWRRPSSFLAPPNHVSIIANPALLPATSSYPTATIRSGTNEDLNRFVSSSTASGTTLTAGSVPSYVKHAGPAQLRTIAPKDVPVLPDRMGDMLFDKVMMKWVKSVQPGGEDAIPEEPSEDPFGDIESLRDDSRGPGDATEDEEELELTSFSTDASGRVVAVMTGVDTDGLDEDTTTDSEGGNDAVVTGELEHMVPPRRDSESESEEDDAGRDDDTQLANHQQFASESLTDAFAPPPIVITTFTTPPAAEKVPLTPALKGHTPMSALKNHGTTPTSALKSSSATPSSALKDPNRQRYRTPRRTHRRSFAAEPDSDSPTKGAGRASGSSLGSASASASTSASGLASTTSSRRAFSRSHAQRSVNGTFLTECSFGVAHDRLVEVLTDVEPFEPHWEGLSTVDLSGRRLESAARLKEFLPALDALNLNDNQLAWLSGVPGCVRTLSVASNRLTGLTSYSHLLNLENLDISGNDVDSLRQLACLRHLRELRADGNSLTSAEGLERMDGLVKLSLAGNAMSDTLDLAAFRWTRLEMLDVRGNRLVGVRGLVGLQALAVLNVEDNQLGSLDAGGAMPRLRILRASGNRLRALEVHWFAGLRTLYADGNVLEGDALHAVEHPRATGRERGGALGRLENLSLRNQSGRGLGLEFLLRGDVRDAKRLYLSGNALPPGFLSSACYNLVYLELANCRLAALPSGLAGLVPNLRALNLNYNFLEDVNGLEGLARLRKLSVVGARLKGTKEIIRVVRGLTEVEVLDFRMNPCTLGWYLPLMVGGEDPGSKWAELDARFRRGLPDKVYVGRLAYRGLVMRACGGVRVLDGVAVMEKERAKSEKLLEMMN</sequence>
<protein>
    <recommendedName>
        <fullName evidence="6">L domain-like protein</fullName>
    </recommendedName>
</protein>
<keyword evidence="2" id="KW-0677">Repeat</keyword>
<dbReference type="Proteomes" id="UP001215280">
    <property type="component" value="Unassembled WGS sequence"/>
</dbReference>
<feature type="compositionally biased region" description="Basic and acidic residues" evidence="3">
    <location>
        <begin position="323"/>
        <end position="337"/>
    </location>
</feature>
<feature type="compositionally biased region" description="Low complexity" evidence="3">
    <location>
        <begin position="741"/>
        <end position="759"/>
    </location>
</feature>
<dbReference type="PROSITE" id="PS51450">
    <property type="entry name" value="LRR"/>
    <property type="match status" value="2"/>
</dbReference>
<evidence type="ECO:0000313" key="5">
    <source>
        <dbReference type="Proteomes" id="UP001215280"/>
    </source>
</evidence>
<evidence type="ECO:0008006" key="6">
    <source>
        <dbReference type="Google" id="ProtNLM"/>
    </source>
</evidence>
<dbReference type="EMBL" id="JARJLG010000310">
    <property type="protein sequence ID" value="KAJ7718116.1"/>
    <property type="molecule type" value="Genomic_DNA"/>
</dbReference>
<feature type="region of interest" description="Disordered" evidence="3">
    <location>
        <begin position="165"/>
        <end position="195"/>
    </location>
</feature>
<dbReference type="PANTHER" id="PTHR47566:SF1">
    <property type="entry name" value="PROTEIN NUD1"/>
    <property type="match status" value="1"/>
</dbReference>
<accession>A0AAD7MI91</accession>
<dbReference type="InterPro" id="IPR032675">
    <property type="entry name" value="LRR_dom_sf"/>
</dbReference>
<feature type="region of interest" description="Disordered" evidence="3">
    <location>
        <begin position="305"/>
        <end position="369"/>
    </location>
</feature>
<gene>
    <name evidence="4" type="ORF">DFH07DRAFT_1012131</name>
</gene>
<evidence type="ECO:0000256" key="3">
    <source>
        <dbReference type="SAM" id="MobiDB-lite"/>
    </source>
</evidence>
<dbReference type="InterPro" id="IPR003591">
    <property type="entry name" value="Leu-rich_rpt_typical-subtyp"/>
</dbReference>
<dbReference type="InterPro" id="IPR001611">
    <property type="entry name" value="Leu-rich_rpt"/>
</dbReference>
<dbReference type="SUPFAM" id="SSF52058">
    <property type="entry name" value="L domain-like"/>
    <property type="match status" value="1"/>
</dbReference>
<feature type="region of interest" description="Disordered" evidence="3">
    <location>
        <begin position="416"/>
        <end position="461"/>
    </location>
</feature>
<feature type="region of interest" description="Disordered" evidence="3">
    <location>
        <begin position="249"/>
        <end position="271"/>
    </location>
</feature>
<dbReference type="SMART" id="SM00369">
    <property type="entry name" value="LRR_TYP"/>
    <property type="match status" value="6"/>
</dbReference>
<feature type="compositionally biased region" description="Basic residues" evidence="3">
    <location>
        <begin position="764"/>
        <end position="776"/>
    </location>
</feature>
<evidence type="ECO:0000313" key="4">
    <source>
        <dbReference type="EMBL" id="KAJ7718116.1"/>
    </source>
</evidence>
<evidence type="ECO:0000256" key="2">
    <source>
        <dbReference type="ARBA" id="ARBA00022737"/>
    </source>
</evidence>
<feature type="compositionally biased region" description="Polar residues" evidence="3">
    <location>
        <begin position="686"/>
        <end position="698"/>
    </location>
</feature>
<dbReference type="GO" id="GO:0031028">
    <property type="term" value="P:septation initiation signaling"/>
    <property type="evidence" value="ECO:0007669"/>
    <property type="project" value="TreeGrafter"/>
</dbReference>
<feature type="compositionally biased region" description="Basic and acidic residues" evidence="3">
    <location>
        <begin position="659"/>
        <end position="671"/>
    </location>
</feature>
<keyword evidence="5" id="KW-1185">Reference proteome</keyword>
<feature type="compositionally biased region" description="Low complexity" evidence="3">
    <location>
        <begin position="350"/>
        <end position="369"/>
    </location>
</feature>
<reference evidence="4" key="1">
    <citation type="submission" date="2023-03" db="EMBL/GenBank/DDBJ databases">
        <title>Massive genome expansion in bonnet fungi (Mycena s.s.) driven by repeated elements and novel gene families across ecological guilds.</title>
        <authorList>
            <consortium name="Lawrence Berkeley National Laboratory"/>
            <person name="Harder C.B."/>
            <person name="Miyauchi S."/>
            <person name="Viragh M."/>
            <person name="Kuo A."/>
            <person name="Thoen E."/>
            <person name="Andreopoulos B."/>
            <person name="Lu D."/>
            <person name="Skrede I."/>
            <person name="Drula E."/>
            <person name="Henrissat B."/>
            <person name="Morin E."/>
            <person name="Kohler A."/>
            <person name="Barry K."/>
            <person name="LaButti K."/>
            <person name="Morin E."/>
            <person name="Salamov A."/>
            <person name="Lipzen A."/>
            <person name="Mereny Z."/>
            <person name="Hegedus B."/>
            <person name="Baldrian P."/>
            <person name="Stursova M."/>
            <person name="Weitz H."/>
            <person name="Taylor A."/>
            <person name="Grigoriev I.V."/>
            <person name="Nagy L.G."/>
            <person name="Martin F."/>
            <person name="Kauserud H."/>
        </authorList>
    </citation>
    <scope>NUCLEOTIDE SEQUENCE</scope>
    <source>
        <strain evidence="4">CBHHK188m</strain>
    </source>
</reference>
<feature type="compositionally biased region" description="Acidic residues" evidence="3">
    <location>
        <begin position="672"/>
        <end position="681"/>
    </location>
</feature>
<organism evidence="4 5">
    <name type="scientific">Mycena maculata</name>
    <dbReference type="NCBI Taxonomy" id="230809"/>
    <lineage>
        <taxon>Eukaryota</taxon>
        <taxon>Fungi</taxon>
        <taxon>Dikarya</taxon>
        <taxon>Basidiomycota</taxon>
        <taxon>Agaricomycotina</taxon>
        <taxon>Agaricomycetes</taxon>
        <taxon>Agaricomycetidae</taxon>
        <taxon>Agaricales</taxon>
        <taxon>Marasmiineae</taxon>
        <taxon>Mycenaceae</taxon>
        <taxon>Mycena</taxon>
    </lineage>
</organism>
<dbReference type="GO" id="GO:1902412">
    <property type="term" value="P:regulation of mitotic cytokinesis"/>
    <property type="evidence" value="ECO:0007669"/>
    <property type="project" value="TreeGrafter"/>
</dbReference>
<feature type="compositionally biased region" description="Basic and acidic residues" evidence="3">
    <location>
        <begin position="416"/>
        <end position="425"/>
    </location>
</feature>
<feature type="region of interest" description="Disordered" evidence="3">
    <location>
        <begin position="576"/>
        <end position="623"/>
    </location>
</feature>
<proteinExistence type="predicted"/>
<dbReference type="GO" id="GO:0035591">
    <property type="term" value="F:signaling adaptor activity"/>
    <property type="evidence" value="ECO:0007669"/>
    <property type="project" value="TreeGrafter"/>
</dbReference>